<reference evidence="1 2" key="2">
    <citation type="submission" date="2018-11" db="EMBL/GenBank/DDBJ databases">
        <authorList>
            <consortium name="Pathogen Informatics"/>
        </authorList>
    </citation>
    <scope>NUCLEOTIDE SEQUENCE [LARGE SCALE GENOMIC DNA]</scope>
</reference>
<name>A0A183F1J9_9BILA</name>
<evidence type="ECO:0000313" key="3">
    <source>
        <dbReference type="WBParaSite" id="GPUH_0002712001-mRNA-1"/>
    </source>
</evidence>
<proteinExistence type="predicted"/>
<dbReference type="AlphaFoldDB" id="A0A183F1J9"/>
<dbReference type="WBParaSite" id="GPUH_0002712001-mRNA-1">
    <property type="protein sequence ID" value="GPUH_0002712001-mRNA-1"/>
    <property type="gene ID" value="GPUH_0002712001"/>
</dbReference>
<accession>A0A183F1J9</accession>
<keyword evidence="2" id="KW-1185">Reference proteome</keyword>
<organism evidence="3">
    <name type="scientific">Gongylonema pulchrum</name>
    <dbReference type="NCBI Taxonomy" id="637853"/>
    <lineage>
        <taxon>Eukaryota</taxon>
        <taxon>Metazoa</taxon>
        <taxon>Ecdysozoa</taxon>
        <taxon>Nematoda</taxon>
        <taxon>Chromadorea</taxon>
        <taxon>Rhabditida</taxon>
        <taxon>Spirurina</taxon>
        <taxon>Spiruromorpha</taxon>
        <taxon>Spiruroidea</taxon>
        <taxon>Gongylonematidae</taxon>
        <taxon>Gongylonema</taxon>
    </lineage>
</organism>
<evidence type="ECO:0000313" key="1">
    <source>
        <dbReference type="EMBL" id="VDN49941.1"/>
    </source>
</evidence>
<reference evidence="3" key="1">
    <citation type="submission" date="2016-06" db="UniProtKB">
        <authorList>
            <consortium name="WormBaseParasite"/>
        </authorList>
    </citation>
    <scope>IDENTIFICATION</scope>
</reference>
<evidence type="ECO:0000313" key="2">
    <source>
        <dbReference type="Proteomes" id="UP000271098"/>
    </source>
</evidence>
<protein>
    <submittedName>
        <fullName evidence="1 3">Uncharacterized protein</fullName>
    </submittedName>
</protein>
<sequence length="99" mass="11008">MEGTRVLVRNGKGLELFCLAPSLPQRSKPPSLSHRSSALDLAGPCFLCPGLIRMKPDIKDRDFMYRLIIGSVCCPGIYASDLPVHMGIELQVKQRNNRL</sequence>
<dbReference type="EMBL" id="UYRT01118594">
    <property type="protein sequence ID" value="VDN49941.1"/>
    <property type="molecule type" value="Genomic_DNA"/>
</dbReference>
<gene>
    <name evidence="1" type="ORF">GPUH_LOCUS27089</name>
</gene>
<dbReference type="Proteomes" id="UP000271098">
    <property type="component" value="Unassembled WGS sequence"/>
</dbReference>